<keyword evidence="3" id="KW-1185">Reference proteome</keyword>
<dbReference type="InterPro" id="IPR036869">
    <property type="entry name" value="J_dom_sf"/>
</dbReference>
<feature type="region of interest" description="Disordered" evidence="1">
    <location>
        <begin position="56"/>
        <end position="81"/>
    </location>
</feature>
<dbReference type="Gene3D" id="1.10.287.110">
    <property type="entry name" value="DnaJ domain"/>
    <property type="match status" value="1"/>
</dbReference>
<comment type="caution">
    <text evidence="2">The sequence shown here is derived from an EMBL/GenBank/DDBJ whole genome shotgun (WGS) entry which is preliminary data.</text>
</comment>
<gene>
    <name evidence="2" type="ORF">D3870_04365</name>
</gene>
<evidence type="ECO:0000313" key="2">
    <source>
        <dbReference type="EMBL" id="RJG05355.1"/>
    </source>
</evidence>
<evidence type="ECO:0000256" key="1">
    <source>
        <dbReference type="SAM" id="MobiDB-lite"/>
    </source>
</evidence>
<dbReference type="SUPFAM" id="SSF46565">
    <property type="entry name" value="Chaperone J-domain"/>
    <property type="match status" value="1"/>
</dbReference>
<dbReference type="AlphaFoldDB" id="A0A418WZ41"/>
<organism evidence="2 3">
    <name type="scientific">Noviherbaspirillum cavernae</name>
    <dbReference type="NCBI Taxonomy" id="2320862"/>
    <lineage>
        <taxon>Bacteria</taxon>
        <taxon>Pseudomonadati</taxon>
        <taxon>Pseudomonadota</taxon>
        <taxon>Betaproteobacteria</taxon>
        <taxon>Burkholderiales</taxon>
        <taxon>Oxalobacteraceae</taxon>
        <taxon>Noviherbaspirillum</taxon>
    </lineage>
</organism>
<feature type="region of interest" description="Disordered" evidence="1">
    <location>
        <begin position="98"/>
        <end position="124"/>
    </location>
</feature>
<dbReference type="OrthoDB" id="9153345at2"/>
<name>A0A418WZ41_9BURK</name>
<dbReference type="RefSeq" id="WP_119736979.1">
    <property type="nucleotide sequence ID" value="NZ_QYUN01000002.1"/>
</dbReference>
<protein>
    <recommendedName>
        <fullName evidence="4">J domain-containing protein</fullName>
    </recommendedName>
</protein>
<sequence>MARPLLRHSIVELEQMFSVAKGDTKKLRALESELKHRNVPRAVTLLDKVQRALRGAKLTPKAPETNEPVAKSAATCPSQQGALWGEESKSARNNVVGTTTAQPAKPPPAPVPVEPPAKPSASTALASNPQVVAASLSVDEAYKVLKATPGSTWEAIEQTRRQLVQQAHPERVAGLSTEGRMQVQADAKRANAAYALLLQTRTGDN</sequence>
<evidence type="ECO:0000313" key="3">
    <source>
        <dbReference type="Proteomes" id="UP000285190"/>
    </source>
</evidence>
<reference evidence="2 3" key="1">
    <citation type="submission" date="2018-09" db="EMBL/GenBank/DDBJ databases">
        <authorList>
            <person name="Zhu H."/>
        </authorList>
    </citation>
    <scope>NUCLEOTIDE SEQUENCE [LARGE SCALE GENOMIC DNA]</scope>
    <source>
        <strain evidence="2 3">K2R10-39</strain>
    </source>
</reference>
<dbReference type="Proteomes" id="UP000285190">
    <property type="component" value="Unassembled WGS sequence"/>
</dbReference>
<proteinExistence type="predicted"/>
<feature type="compositionally biased region" description="Pro residues" evidence="1">
    <location>
        <begin position="104"/>
        <end position="118"/>
    </location>
</feature>
<evidence type="ECO:0008006" key="4">
    <source>
        <dbReference type="Google" id="ProtNLM"/>
    </source>
</evidence>
<dbReference type="EMBL" id="QYUN01000002">
    <property type="protein sequence ID" value="RJG05355.1"/>
    <property type="molecule type" value="Genomic_DNA"/>
</dbReference>
<accession>A0A418WZ41</accession>